<dbReference type="EMBL" id="MK814760">
    <property type="protein sequence ID" value="QGT55132.1"/>
    <property type="molecule type" value="Genomic_DNA"/>
</dbReference>
<evidence type="ECO:0000313" key="2">
    <source>
        <dbReference type="EMBL" id="QGT55132.1"/>
    </source>
</evidence>
<dbReference type="Proteomes" id="UP000423482">
    <property type="component" value="Segment"/>
</dbReference>
<dbReference type="Pfam" id="PF10686">
    <property type="entry name" value="YAcAr"/>
    <property type="match status" value="1"/>
</dbReference>
<reference evidence="2 3" key="1">
    <citation type="submission" date="2019-04" db="EMBL/GenBank/DDBJ databases">
        <authorList>
            <person name="Pope W.H."/>
            <person name="Garlena R.A."/>
            <person name="Russell D.A."/>
            <person name="Jacobs-Sera D."/>
            <person name="Hatfull G.F."/>
        </authorList>
    </citation>
    <scope>NUCLEOTIDE SEQUENCE [LARGE SCALE GENOMIC DNA]</scope>
</reference>
<organism evidence="2 3">
    <name type="scientific">Gordonia phage Forza</name>
    <dbReference type="NCBI Taxonomy" id="2571247"/>
    <lineage>
        <taxon>Viruses</taxon>
        <taxon>Duplodnaviria</taxon>
        <taxon>Heunggongvirae</taxon>
        <taxon>Uroviricota</taxon>
        <taxon>Caudoviricetes</taxon>
        <taxon>Forzavirus</taxon>
        <taxon>Forzavirus forza</taxon>
    </lineage>
</organism>
<dbReference type="GeneID" id="77924536"/>
<feature type="domain" description="YspA cpYpsA-related SLOG" evidence="1">
    <location>
        <begin position="3"/>
        <end position="67"/>
    </location>
</feature>
<keyword evidence="3" id="KW-1185">Reference proteome</keyword>
<proteinExistence type="predicted"/>
<gene>
    <name evidence="2" type="primary">171</name>
    <name evidence="2" type="ORF">SEA_FORZA_171</name>
</gene>
<accession>A0A650FB20</accession>
<dbReference type="InterPro" id="IPR019627">
    <property type="entry name" value="YAcAr"/>
</dbReference>
<protein>
    <recommendedName>
        <fullName evidence="1">YspA cpYpsA-related SLOG domain-containing protein</fullName>
    </recommendedName>
</protein>
<dbReference type="KEGG" id="vg:77924536"/>
<evidence type="ECO:0000259" key="1">
    <source>
        <dbReference type="Pfam" id="PF10686"/>
    </source>
</evidence>
<sequence length="119" mass="13193">MKRLLITGSRHTADMKSIEHRLSHEFQAHPDAILVHGGQMGADTIAGYVWTEFGGEVEVHDADWERYGKAAGNIRNQEMVELGAYLCLAFPMKQSTGTFDCIRRAENAGIPVQTILLGH</sequence>
<evidence type="ECO:0000313" key="3">
    <source>
        <dbReference type="Proteomes" id="UP000423482"/>
    </source>
</evidence>
<name>A0A650FB20_9CAUD</name>
<dbReference type="RefSeq" id="YP_010649019.1">
    <property type="nucleotide sequence ID" value="NC_070763.1"/>
</dbReference>